<dbReference type="InterPro" id="IPR018060">
    <property type="entry name" value="HTH_AraC"/>
</dbReference>
<comment type="caution">
    <text evidence="5">The sequence shown here is derived from an EMBL/GenBank/DDBJ whole genome shotgun (WGS) entry which is preliminary data.</text>
</comment>
<accession>A0A9D5M3P6</accession>
<feature type="domain" description="HTH araC/xylS-type" evidence="4">
    <location>
        <begin position="186"/>
        <end position="284"/>
    </location>
</feature>
<dbReference type="RefSeq" id="WP_226392589.1">
    <property type="nucleotide sequence ID" value="NZ_JADCKB010000010.1"/>
</dbReference>
<dbReference type="InterPro" id="IPR009057">
    <property type="entry name" value="Homeodomain-like_sf"/>
</dbReference>
<dbReference type="AlphaFoldDB" id="A0A9D5M3P6"/>
<evidence type="ECO:0000256" key="3">
    <source>
        <dbReference type="ARBA" id="ARBA00023163"/>
    </source>
</evidence>
<dbReference type="Pfam" id="PF12833">
    <property type="entry name" value="HTH_18"/>
    <property type="match status" value="1"/>
</dbReference>
<evidence type="ECO:0000313" key="6">
    <source>
        <dbReference type="Proteomes" id="UP000806542"/>
    </source>
</evidence>
<reference evidence="5" key="1">
    <citation type="submission" date="2020-10" db="EMBL/GenBank/DDBJ databases">
        <title>ChiBAC.</title>
        <authorList>
            <person name="Zenner C."/>
            <person name="Hitch T.C.A."/>
            <person name="Clavel T."/>
        </authorList>
    </citation>
    <scope>NUCLEOTIDE SEQUENCE</scope>
    <source>
        <strain evidence="5">DSM 107454</strain>
    </source>
</reference>
<dbReference type="Proteomes" id="UP000806542">
    <property type="component" value="Unassembled WGS sequence"/>
</dbReference>
<dbReference type="PANTHER" id="PTHR43280:SF28">
    <property type="entry name" value="HTH-TYPE TRANSCRIPTIONAL ACTIVATOR RHAS"/>
    <property type="match status" value="1"/>
</dbReference>
<dbReference type="Pfam" id="PF02311">
    <property type="entry name" value="AraC_binding"/>
    <property type="match status" value="1"/>
</dbReference>
<dbReference type="InterPro" id="IPR020449">
    <property type="entry name" value="Tscrpt_reg_AraC-type_HTH"/>
</dbReference>
<dbReference type="PRINTS" id="PR00032">
    <property type="entry name" value="HTHARAC"/>
</dbReference>
<dbReference type="PANTHER" id="PTHR43280">
    <property type="entry name" value="ARAC-FAMILY TRANSCRIPTIONAL REGULATOR"/>
    <property type="match status" value="1"/>
</dbReference>
<proteinExistence type="predicted"/>
<organism evidence="5 6">
    <name type="scientific">Ructibacterium gallinarum</name>
    <dbReference type="NCBI Taxonomy" id="2779355"/>
    <lineage>
        <taxon>Bacteria</taxon>
        <taxon>Bacillati</taxon>
        <taxon>Bacillota</taxon>
        <taxon>Clostridia</taxon>
        <taxon>Eubacteriales</taxon>
        <taxon>Oscillospiraceae</taxon>
        <taxon>Ructibacterium</taxon>
    </lineage>
</organism>
<keyword evidence="1" id="KW-0805">Transcription regulation</keyword>
<dbReference type="GO" id="GO:0003700">
    <property type="term" value="F:DNA-binding transcription factor activity"/>
    <property type="evidence" value="ECO:0007669"/>
    <property type="project" value="InterPro"/>
</dbReference>
<sequence length="303" mass="34704">MLDYCLDISKDSRWLMVPESETARAFPFRMTELGDFDSGKDYYVKRDSRSGYQLIYTVSGTGIFQAQDQEILLSPGSALLIYCQPQHRYAARNIRWHNLWIHFEGPGADSYAEFLEPNTPYAFGQVLNQKQFYADFTALSELASGNSLHHAAHISNYLSDLLTLLLTDWISAPLVLNDSSRQTDIARAAELIRQHFQESLSLDTMADAARLSRYYFVRQFKKQMGETPYAYLTGCRISRAKLLLRSTEDSLDDIAEEVGYSSKSNFIAQFKRLTGTTPNRYRQESLRLLPQESSHRSSILQKN</sequence>
<keyword evidence="6" id="KW-1185">Reference proteome</keyword>
<dbReference type="GO" id="GO:0043565">
    <property type="term" value="F:sequence-specific DNA binding"/>
    <property type="evidence" value="ECO:0007669"/>
    <property type="project" value="InterPro"/>
</dbReference>
<dbReference type="PROSITE" id="PS01124">
    <property type="entry name" value="HTH_ARAC_FAMILY_2"/>
    <property type="match status" value="1"/>
</dbReference>
<dbReference type="InterPro" id="IPR003313">
    <property type="entry name" value="AraC-bd"/>
</dbReference>
<dbReference type="Gene3D" id="2.60.120.280">
    <property type="entry name" value="Regulatory protein AraC"/>
    <property type="match status" value="1"/>
</dbReference>
<dbReference type="InterPro" id="IPR037923">
    <property type="entry name" value="HTH-like"/>
</dbReference>
<dbReference type="Gene3D" id="1.10.10.60">
    <property type="entry name" value="Homeodomain-like"/>
    <property type="match status" value="2"/>
</dbReference>
<dbReference type="PROSITE" id="PS00041">
    <property type="entry name" value="HTH_ARAC_FAMILY_1"/>
    <property type="match status" value="1"/>
</dbReference>
<evidence type="ECO:0000256" key="2">
    <source>
        <dbReference type="ARBA" id="ARBA00023125"/>
    </source>
</evidence>
<dbReference type="SUPFAM" id="SSF51215">
    <property type="entry name" value="Regulatory protein AraC"/>
    <property type="match status" value="1"/>
</dbReference>
<name>A0A9D5M3P6_9FIRM</name>
<dbReference type="InterPro" id="IPR018062">
    <property type="entry name" value="HTH_AraC-typ_CS"/>
</dbReference>
<evidence type="ECO:0000256" key="1">
    <source>
        <dbReference type="ARBA" id="ARBA00023015"/>
    </source>
</evidence>
<protein>
    <submittedName>
        <fullName evidence="5">AraC family transcriptional regulator</fullName>
    </submittedName>
</protein>
<dbReference type="SUPFAM" id="SSF46689">
    <property type="entry name" value="Homeodomain-like"/>
    <property type="match status" value="2"/>
</dbReference>
<keyword evidence="3" id="KW-0804">Transcription</keyword>
<gene>
    <name evidence="5" type="ORF">INF28_06125</name>
</gene>
<evidence type="ECO:0000313" key="5">
    <source>
        <dbReference type="EMBL" id="MBE5040040.1"/>
    </source>
</evidence>
<keyword evidence="2" id="KW-0238">DNA-binding</keyword>
<evidence type="ECO:0000259" key="4">
    <source>
        <dbReference type="PROSITE" id="PS01124"/>
    </source>
</evidence>
<dbReference type="SMART" id="SM00342">
    <property type="entry name" value="HTH_ARAC"/>
    <property type="match status" value="1"/>
</dbReference>
<dbReference type="EMBL" id="JADCKB010000010">
    <property type="protein sequence ID" value="MBE5040040.1"/>
    <property type="molecule type" value="Genomic_DNA"/>
</dbReference>